<dbReference type="SUPFAM" id="SSF54593">
    <property type="entry name" value="Glyoxalase/Bleomycin resistance protein/Dihydroxybiphenyl dioxygenase"/>
    <property type="match status" value="1"/>
</dbReference>
<evidence type="ECO:0000313" key="3">
    <source>
        <dbReference type="Proteomes" id="UP000075260"/>
    </source>
</evidence>
<dbReference type="InterPro" id="IPR029068">
    <property type="entry name" value="Glyas_Bleomycin-R_OHBP_Dase"/>
</dbReference>
<dbReference type="InterPro" id="IPR037523">
    <property type="entry name" value="VOC_core"/>
</dbReference>
<sequence>MLKKVAFTMFPVKDTQRARAFYEGTLGLRVGSHADNGVWTEYDLPGGGCLALFNHPDPKSAAEPGGASIAFEVEDLDALVARLKGEGVTFMADDVQSPVCRMAVMQDTEGNTIILHKLRKST</sequence>
<dbReference type="Gene3D" id="3.10.180.10">
    <property type="entry name" value="2,3-Dihydroxybiphenyl 1,2-Dioxygenase, domain 1"/>
    <property type="match status" value="1"/>
</dbReference>
<gene>
    <name evidence="2" type="ORF">BE15_23685</name>
</gene>
<reference evidence="2 3" key="1">
    <citation type="submission" date="2014-02" db="EMBL/GenBank/DDBJ databases">
        <title>The small core and large imbalanced accessory genome model reveals a collaborative survival strategy of Sorangium cellulosum strains in nature.</title>
        <authorList>
            <person name="Han K."/>
            <person name="Peng R."/>
            <person name="Blom J."/>
            <person name="Li Y.-Z."/>
        </authorList>
    </citation>
    <scope>NUCLEOTIDE SEQUENCE [LARGE SCALE GENOMIC DNA]</scope>
    <source>
        <strain evidence="2 3">So0008-312</strain>
    </source>
</reference>
<evidence type="ECO:0000313" key="2">
    <source>
        <dbReference type="EMBL" id="KYF69822.1"/>
    </source>
</evidence>
<dbReference type="InterPro" id="IPR004360">
    <property type="entry name" value="Glyas_Fos-R_dOase_dom"/>
</dbReference>
<comment type="caution">
    <text evidence="2">The sequence shown here is derived from an EMBL/GenBank/DDBJ whole genome shotgun (WGS) entry which is preliminary data.</text>
</comment>
<dbReference type="EMBL" id="JEMA01000444">
    <property type="protein sequence ID" value="KYF69822.1"/>
    <property type="molecule type" value="Genomic_DNA"/>
</dbReference>
<organism evidence="2 3">
    <name type="scientific">Sorangium cellulosum</name>
    <name type="common">Polyangium cellulosum</name>
    <dbReference type="NCBI Taxonomy" id="56"/>
    <lineage>
        <taxon>Bacteria</taxon>
        <taxon>Pseudomonadati</taxon>
        <taxon>Myxococcota</taxon>
        <taxon>Polyangia</taxon>
        <taxon>Polyangiales</taxon>
        <taxon>Polyangiaceae</taxon>
        <taxon>Sorangium</taxon>
    </lineage>
</organism>
<dbReference type="Proteomes" id="UP000075260">
    <property type="component" value="Unassembled WGS sequence"/>
</dbReference>
<dbReference type="PANTHER" id="PTHR33993">
    <property type="entry name" value="GLYOXALASE-RELATED"/>
    <property type="match status" value="1"/>
</dbReference>
<dbReference type="PROSITE" id="PS51819">
    <property type="entry name" value="VOC"/>
    <property type="match status" value="1"/>
</dbReference>
<dbReference type="InterPro" id="IPR052164">
    <property type="entry name" value="Anthracycline_SecMetBiosynth"/>
</dbReference>
<dbReference type="OrthoDB" id="9796521at2"/>
<evidence type="ECO:0000259" key="1">
    <source>
        <dbReference type="PROSITE" id="PS51819"/>
    </source>
</evidence>
<name>A0A150QPR2_SORCE</name>
<feature type="domain" description="VOC" evidence="1">
    <location>
        <begin position="4"/>
        <end position="118"/>
    </location>
</feature>
<accession>A0A150QPR2</accession>
<dbReference type="CDD" id="cd06587">
    <property type="entry name" value="VOC"/>
    <property type="match status" value="1"/>
</dbReference>
<proteinExistence type="predicted"/>
<protein>
    <submittedName>
        <fullName evidence="2">Glyoxalase</fullName>
    </submittedName>
</protein>
<dbReference type="Pfam" id="PF00903">
    <property type="entry name" value="Glyoxalase"/>
    <property type="match status" value="1"/>
</dbReference>
<dbReference type="RefSeq" id="WP_061608039.1">
    <property type="nucleotide sequence ID" value="NZ_JEMA01000444.1"/>
</dbReference>
<dbReference type="AlphaFoldDB" id="A0A150QPR2"/>